<evidence type="ECO:0000256" key="4">
    <source>
        <dbReference type="ARBA" id="ARBA00023128"/>
    </source>
</evidence>
<dbReference type="AlphaFoldDB" id="A0A8J5JEP9"/>
<proteinExistence type="inferred from homology"/>
<evidence type="ECO:0000313" key="7">
    <source>
        <dbReference type="Proteomes" id="UP000747542"/>
    </source>
</evidence>
<dbReference type="InterPro" id="IPR051991">
    <property type="entry name" value="Mitoribosomal_protein_bL32"/>
</dbReference>
<dbReference type="GO" id="GO:0006412">
    <property type="term" value="P:translation"/>
    <property type="evidence" value="ECO:0007669"/>
    <property type="project" value="InterPro"/>
</dbReference>
<evidence type="ECO:0000256" key="5">
    <source>
        <dbReference type="ARBA" id="ARBA00023274"/>
    </source>
</evidence>
<dbReference type="PANTHER" id="PTHR21026">
    <property type="entry name" value="39S RIBOSOMAL PROTEIN L32, MITOCHONDRIAL"/>
    <property type="match status" value="1"/>
</dbReference>
<dbReference type="PANTHER" id="PTHR21026:SF2">
    <property type="entry name" value="LARGE RIBOSOMAL SUBUNIT PROTEIN BL32M"/>
    <property type="match status" value="1"/>
</dbReference>
<comment type="similarity">
    <text evidence="2">Belongs to the bacterial ribosomal protein bL32 family.</text>
</comment>
<evidence type="ECO:0000256" key="3">
    <source>
        <dbReference type="ARBA" id="ARBA00022980"/>
    </source>
</evidence>
<dbReference type="GO" id="GO:0005762">
    <property type="term" value="C:mitochondrial large ribosomal subunit"/>
    <property type="evidence" value="ECO:0007669"/>
    <property type="project" value="TreeGrafter"/>
</dbReference>
<keyword evidence="4" id="KW-0496">Mitochondrion</keyword>
<dbReference type="GO" id="GO:0003735">
    <property type="term" value="F:structural constituent of ribosome"/>
    <property type="evidence" value="ECO:0007669"/>
    <property type="project" value="InterPro"/>
</dbReference>
<comment type="caution">
    <text evidence="6">The sequence shown here is derived from an EMBL/GenBank/DDBJ whole genome shotgun (WGS) entry which is preliminary data.</text>
</comment>
<evidence type="ECO:0000313" key="6">
    <source>
        <dbReference type="EMBL" id="KAG7156330.1"/>
    </source>
</evidence>
<dbReference type="OrthoDB" id="2014905at2759"/>
<dbReference type="Pfam" id="PF01783">
    <property type="entry name" value="Ribosomal_L32p"/>
    <property type="match status" value="1"/>
</dbReference>
<keyword evidence="3 6" id="KW-0689">Ribosomal protein</keyword>
<gene>
    <name evidence="6" type="primary">mRpL32-L</name>
    <name evidence="6" type="ORF">Hamer_G006059</name>
</gene>
<keyword evidence="5" id="KW-0687">Ribonucleoprotein</keyword>
<name>A0A8J5JEP9_HOMAM</name>
<dbReference type="Proteomes" id="UP000747542">
    <property type="component" value="Unassembled WGS sequence"/>
</dbReference>
<dbReference type="EMBL" id="JAHLQT010039184">
    <property type="protein sequence ID" value="KAG7156330.1"/>
    <property type="molecule type" value="Genomic_DNA"/>
</dbReference>
<organism evidence="6 7">
    <name type="scientific">Homarus americanus</name>
    <name type="common">American lobster</name>
    <dbReference type="NCBI Taxonomy" id="6706"/>
    <lineage>
        <taxon>Eukaryota</taxon>
        <taxon>Metazoa</taxon>
        <taxon>Ecdysozoa</taxon>
        <taxon>Arthropoda</taxon>
        <taxon>Crustacea</taxon>
        <taxon>Multicrustacea</taxon>
        <taxon>Malacostraca</taxon>
        <taxon>Eumalacostraca</taxon>
        <taxon>Eucarida</taxon>
        <taxon>Decapoda</taxon>
        <taxon>Pleocyemata</taxon>
        <taxon>Astacidea</taxon>
        <taxon>Nephropoidea</taxon>
        <taxon>Nephropidae</taxon>
        <taxon>Homarus</taxon>
    </lineage>
</organism>
<evidence type="ECO:0000256" key="1">
    <source>
        <dbReference type="ARBA" id="ARBA00004173"/>
    </source>
</evidence>
<accession>A0A8J5JEP9</accession>
<comment type="subcellular location">
    <subcellularLocation>
        <location evidence="1">Mitochondrion</location>
    </subcellularLocation>
</comment>
<dbReference type="InterPro" id="IPR002677">
    <property type="entry name" value="Ribosomal_bL32"/>
</dbReference>
<protein>
    <submittedName>
        <fullName evidence="6">39S ribosomal protein L32-like</fullName>
    </submittedName>
</protein>
<evidence type="ECO:0000256" key="2">
    <source>
        <dbReference type="ARBA" id="ARBA00008560"/>
    </source>
</evidence>
<sequence>MSQVFRLAAEKLYVAQEILDRFIRCLILQGPHPRLAVLVDQRTSQQPKPASLSQNSPEELIGDGILWAVPKSRRSRERRLLRKFGSESGHKKMLPILKLLTCDDCGHVHEPGRLCPNCYAKNIEITEAMQEAMNSTQGLNPIEHEVLPVFKGENINTKDGFFQGKQVVEVARERPQWFSRRLTLKSNITTSSDTTTAKPTNLA</sequence>
<reference evidence="6" key="1">
    <citation type="journal article" date="2021" name="Sci. Adv.">
        <title>The American lobster genome reveals insights on longevity, neural, and immune adaptations.</title>
        <authorList>
            <person name="Polinski J.M."/>
            <person name="Zimin A.V."/>
            <person name="Clark K.F."/>
            <person name="Kohn A.B."/>
            <person name="Sadowski N."/>
            <person name="Timp W."/>
            <person name="Ptitsyn A."/>
            <person name="Khanna P."/>
            <person name="Romanova D.Y."/>
            <person name="Williams P."/>
            <person name="Greenwood S.J."/>
            <person name="Moroz L.L."/>
            <person name="Walt D.R."/>
            <person name="Bodnar A.G."/>
        </authorList>
    </citation>
    <scope>NUCLEOTIDE SEQUENCE</scope>
    <source>
        <strain evidence="6">GMGI-L3</strain>
    </source>
</reference>
<keyword evidence="7" id="KW-1185">Reference proteome</keyword>